<evidence type="ECO:0000313" key="2">
    <source>
        <dbReference type="EMBL" id="KAK0392831.1"/>
    </source>
</evidence>
<dbReference type="GO" id="GO:0005634">
    <property type="term" value="C:nucleus"/>
    <property type="evidence" value="ECO:0007669"/>
    <property type="project" value="TreeGrafter"/>
</dbReference>
<dbReference type="AlphaFoldDB" id="A0AA39GTG8"/>
<dbReference type="InterPro" id="IPR012337">
    <property type="entry name" value="RNaseH-like_sf"/>
</dbReference>
<proteinExistence type="inferred from homology"/>
<evidence type="ECO:0000313" key="3">
    <source>
        <dbReference type="Proteomes" id="UP001175261"/>
    </source>
</evidence>
<dbReference type="GO" id="GO:0000175">
    <property type="term" value="F:3'-5'-RNA exonuclease activity"/>
    <property type="evidence" value="ECO:0007669"/>
    <property type="project" value="TreeGrafter"/>
</dbReference>
<gene>
    <name evidence="2" type="ORF">NLU13_2325</name>
</gene>
<comment type="caution">
    <text evidence="2">The sequence shown here is derived from an EMBL/GenBank/DDBJ whole genome shotgun (WGS) entry which is preliminary data.</text>
</comment>
<dbReference type="PANTHER" id="PTHR15092:SF22">
    <property type="entry name" value="POLY(A)-SPECIFIC RIBONUCLEASE PNLDC1"/>
    <property type="match status" value="1"/>
</dbReference>
<name>A0AA39GTG8_SARSR</name>
<dbReference type="EMBL" id="JAPDFR010000001">
    <property type="protein sequence ID" value="KAK0392831.1"/>
    <property type="molecule type" value="Genomic_DNA"/>
</dbReference>
<sequence>MASPKGQPSPGITIINAGNFEEHVMELLELIATADLIAVDMETSGVKEKLAADIRKTTVEQVYQEIRMNASSFGSLQMGLTFARWIDGRYLTSTFTILIDPLVACSTPEGQEMAEIIDRKASVSPRVLTRLLKNRARVAEHFKAGVPYLSQREYAAVGDWPTPPDHYAWSSDIGPQNEDVAAYLRDKILGWVKGPRKEALRICEPRGGLIRQTTCAVVKNIVHGNSGLGSVYYMQKPDCIVLEVARGASEVTPGSLSEKKIKIEAARQSQTGLLRVVEALMQRTCLIETACAPESDAQRVVDRDGFDTSEDLTHGFGVIETLSAQLLANCPLIAGHNIISDLCFLESMFEKPLPYDTKGFKGQLAFEYYAVLDTSMLMAPVADLDQPQPTLTELFKSYMHEMSSLPVEPKIEAGDRSNSPHNRESLVGEYDAGMNSYMVMMLLLNQAYKIREPAGKPDANQQRNRDEGSWGVASALSRLPKYTDSLWTPYLNRLRVGNAGVLTLDPVSHWRTTWRDPNLPRIHQTGAKASVGSGGWGLDQGPQGNGHSYSALGWGDLDGEI</sequence>
<dbReference type="GO" id="GO:0003723">
    <property type="term" value="F:RNA binding"/>
    <property type="evidence" value="ECO:0007669"/>
    <property type="project" value="TreeGrafter"/>
</dbReference>
<accession>A0AA39GTG8</accession>
<evidence type="ECO:0000256" key="1">
    <source>
        <dbReference type="ARBA" id="ARBA00008372"/>
    </source>
</evidence>
<dbReference type="Proteomes" id="UP001175261">
    <property type="component" value="Unassembled WGS sequence"/>
</dbReference>
<dbReference type="PANTHER" id="PTHR15092">
    <property type="entry name" value="POLY A -SPECIFIC RIBONUCLEASE/TARGET OF EGR1, MEMBER 1"/>
    <property type="match status" value="1"/>
</dbReference>
<dbReference type="GO" id="GO:1990432">
    <property type="term" value="P:siRNA 3'-end processing"/>
    <property type="evidence" value="ECO:0007669"/>
    <property type="project" value="TreeGrafter"/>
</dbReference>
<comment type="similarity">
    <text evidence="1">Belongs to the CAF1 family.</text>
</comment>
<dbReference type="Pfam" id="PF04857">
    <property type="entry name" value="CAF1"/>
    <property type="match status" value="1"/>
</dbReference>
<reference evidence="2" key="1">
    <citation type="submission" date="2022-10" db="EMBL/GenBank/DDBJ databases">
        <title>Determination and structural analysis of whole genome sequence of Sarocladium strictum F4-1.</title>
        <authorList>
            <person name="Hu L."/>
            <person name="Jiang Y."/>
        </authorList>
    </citation>
    <scope>NUCLEOTIDE SEQUENCE</scope>
    <source>
        <strain evidence="2">F4-1</strain>
    </source>
</reference>
<keyword evidence="3" id="KW-1185">Reference proteome</keyword>
<dbReference type="SUPFAM" id="SSF53098">
    <property type="entry name" value="Ribonuclease H-like"/>
    <property type="match status" value="1"/>
</dbReference>
<organism evidence="2 3">
    <name type="scientific">Sarocladium strictum</name>
    <name type="common">Black bundle disease fungus</name>
    <name type="synonym">Acremonium strictum</name>
    <dbReference type="NCBI Taxonomy" id="5046"/>
    <lineage>
        <taxon>Eukaryota</taxon>
        <taxon>Fungi</taxon>
        <taxon>Dikarya</taxon>
        <taxon>Ascomycota</taxon>
        <taxon>Pezizomycotina</taxon>
        <taxon>Sordariomycetes</taxon>
        <taxon>Hypocreomycetidae</taxon>
        <taxon>Hypocreales</taxon>
        <taxon>Sarocladiaceae</taxon>
        <taxon>Sarocladium</taxon>
    </lineage>
</organism>
<dbReference type="InterPro" id="IPR036397">
    <property type="entry name" value="RNaseH_sf"/>
</dbReference>
<dbReference type="GO" id="GO:0000289">
    <property type="term" value="P:nuclear-transcribed mRNA poly(A) tail shortening"/>
    <property type="evidence" value="ECO:0007669"/>
    <property type="project" value="TreeGrafter"/>
</dbReference>
<dbReference type="InterPro" id="IPR006941">
    <property type="entry name" value="RNase_CAF1"/>
</dbReference>
<dbReference type="Gene3D" id="3.30.420.10">
    <property type="entry name" value="Ribonuclease H-like superfamily/Ribonuclease H"/>
    <property type="match status" value="2"/>
</dbReference>
<protein>
    <submittedName>
        <fullName evidence="2">Uncharacterized protein</fullName>
    </submittedName>
</protein>
<dbReference type="GO" id="GO:1990431">
    <property type="term" value="P:priRNA 3'-end processing"/>
    <property type="evidence" value="ECO:0007669"/>
    <property type="project" value="TreeGrafter"/>
</dbReference>
<dbReference type="InterPro" id="IPR051181">
    <property type="entry name" value="CAF1_poly(A)_ribonucleases"/>
</dbReference>